<dbReference type="Proteomes" id="UP000265520">
    <property type="component" value="Unassembled WGS sequence"/>
</dbReference>
<evidence type="ECO:0000313" key="2">
    <source>
        <dbReference type="Proteomes" id="UP000265520"/>
    </source>
</evidence>
<accession>A0A392TKL0</accession>
<sequence>EEFDDVGDEYIDEDDGVAF</sequence>
<feature type="non-terminal residue" evidence="1">
    <location>
        <position position="1"/>
    </location>
</feature>
<proteinExistence type="predicted"/>
<comment type="caution">
    <text evidence="1">The sequence shown here is derived from an EMBL/GenBank/DDBJ whole genome shotgun (WGS) entry which is preliminary data.</text>
</comment>
<dbReference type="AlphaFoldDB" id="A0A392TKL0"/>
<organism evidence="1 2">
    <name type="scientific">Trifolium medium</name>
    <dbReference type="NCBI Taxonomy" id="97028"/>
    <lineage>
        <taxon>Eukaryota</taxon>
        <taxon>Viridiplantae</taxon>
        <taxon>Streptophyta</taxon>
        <taxon>Embryophyta</taxon>
        <taxon>Tracheophyta</taxon>
        <taxon>Spermatophyta</taxon>
        <taxon>Magnoliopsida</taxon>
        <taxon>eudicotyledons</taxon>
        <taxon>Gunneridae</taxon>
        <taxon>Pentapetalae</taxon>
        <taxon>rosids</taxon>
        <taxon>fabids</taxon>
        <taxon>Fabales</taxon>
        <taxon>Fabaceae</taxon>
        <taxon>Papilionoideae</taxon>
        <taxon>50 kb inversion clade</taxon>
        <taxon>NPAAA clade</taxon>
        <taxon>Hologalegina</taxon>
        <taxon>IRL clade</taxon>
        <taxon>Trifolieae</taxon>
        <taxon>Trifolium</taxon>
    </lineage>
</organism>
<name>A0A392TKL0_9FABA</name>
<reference evidence="1 2" key="1">
    <citation type="journal article" date="2018" name="Front. Plant Sci.">
        <title>Red Clover (Trifolium pratense) and Zigzag Clover (T. medium) - A Picture of Genomic Similarities and Differences.</title>
        <authorList>
            <person name="Dluhosova J."/>
            <person name="Istvanek J."/>
            <person name="Nedelnik J."/>
            <person name="Repkova J."/>
        </authorList>
    </citation>
    <scope>NUCLEOTIDE SEQUENCE [LARGE SCALE GENOMIC DNA]</scope>
    <source>
        <strain evidence="2">cv. 10/8</strain>
        <tissue evidence="1">Leaf</tissue>
    </source>
</reference>
<dbReference type="EMBL" id="LXQA010604140">
    <property type="protein sequence ID" value="MCI61681.1"/>
    <property type="molecule type" value="Genomic_DNA"/>
</dbReference>
<protein>
    <submittedName>
        <fullName evidence="1">Uncharacterized protein</fullName>
    </submittedName>
</protein>
<evidence type="ECO:0000313" key="1">
    <source>
        <dbReference type="EMBL" id="MCI61681.1"/>
    </source>
</evidence>
<keyword evidence="2" id="KW-1185">Reference proteome</keyword>